<dbReference type="SUPFAM" id="SSF52540">
    <property type="entry name" value="P-loop containing nucleoside triphosphate hydrolases"/>
    <property type="match status" value="1"/>
</dbReference>
<name>A0A2N3LPH7_9BACI</name>
<keyword evidence="3" id="KW-0547">Nucleotide-binding</keyword>
<sequence length="336" mass="37596">MSDPSTVLVEVEDLVIKFPVRGDRKRKYITPVDKVNLNIKKGEVLALVGESGSGKTTIGRALVRLLKPTEGTITVLGKKVNEIKGKDLKEYRRVAQMIFQDPFGSLNPVKTIEGHLKFPLKKHQGYKGKALEEKVGDLLLQVGLTPVQEIRKKHPHELSGGQRQRLAIARALAVNPQFIVADEPTSMLDVSIRAGILQLMNELKRDLGLSYLYITHDLASARYFGDRIMVLYGGKVMEIAESKELIKNPLNPYTRLLLAATPGSESQIDLTNMTNDPPDLSDGRQGCPFVHRCPLATDVCREKMPALKEAVQNHFVACHRLDEREQLIDFNFAKER</sequence>
<gene>
    <name evidence="6" type="ORF">CWO92_00135</name>
</gene>
<dbReference type="SMART" id="SM00382">
    <property type="entry name" value="AAA"/>
    <property type="match status" value="1"/>
</dbReference>
<comment type="similarity">
    <text evidence="1">Belongs to the ABC transporter superfamily.</text>
</comment>
<dbReference type="RefSeq" id="WP_101352167.1">
    <property type="nucleotide sequence ID" value="NZ_PIQO01000001.1"/>
</dbReference>
<evidence type="ECO:0000259" key="5">
    <source>
        <dbReference type="PROSITE" id="PS50893"/>
    </source>
</evidence>
<dbReference type="AlphaFoldDB" id="A0A2N3LPH7"/>
<keyword evidence="2" id="KW-0813">Transport</keyword>
<evidence type="ECO:0000256" key="2">
    <source>
        <dbReference type="ARBA" id="ARBA00022448"/>
    </source>
</evidence>
<dbReference type="InterPro" id="IPR013563">
    <property type="entry name" value="Oligopep_ABC_C"/>
</dbReference>
<dbReference type="GO" id="GO:0015833">
    <property type="term" value="P:peptide transport"/>
    <property type="evidence" value="ECO:0007669"/>
    <property type="project" value="InterPro"/>
</dbReference>
<dbReference type="InterPro" id="IPR027417">
    <property type="entry name" value="P-loop_NTPase"/>
</dbReference>
<feature type="domain" description="ABC transporter" evidence="5">
    <location>
        <begin position="9"/>
        <end position="258"/>
    </location>
</feature>
<dbReference type="PANTHER" id="PTHR43776">
    <property type="entry name" value="TRANSPORT ATP-BINDING PROTEIN"/>
    <property type="match status" value="1"/>
</dbReference>
<keyword evidence="7" id="KW-1185">Reference proteome</keyword>
<dbReference type="InterPro" id="IPR003593">
    <property type="entry name" value="AAA+_ATPase"/>
</dbReference>
<dbReference type="OrthoDB" id="43981at2"/>
<keyword evidence="4 6" id="KW-0067">ATP-binding</keyword>
<evidence type="ECO:0000256" key="1">
    <source>
        <dbReference type="ARBA" id="ARBA00005417"/>
    </source>
</evidence>
<evidence type="ECO:0000256" key="3">
    <source>
        <dbReference type="ARBA" id="ARBA00022741"/>
    </source>
</evidence>
<dbReference type="PROSITE" id="PS50893">
    <property type="entry name" value="ABC_TRANSPORTER_2"/>
    <property type="match status" value="1"/>
</dbReference>
<dbReference type="NCBIfam" id="TIGR01727">
    <property type="entry name" value="oligo_HPY"/>
    <property type="match status" value="1"/>
</dbReference>
<accession>A0A2N3LPH7</accession>
<protein>
    <submittedName>
        <fullName evidence="6">ABC transporter ATP-binding protein</fullName>
    </submittedName>
</protein>
<dbReference type="PROSITE" id="PS00211">
    <property type="entry name" value="ABC_TRANSPORTER_1"/>
    <property type="match status" value="1"/>
</dbReference>
<dbReference type="InterPro" id="IPR017871">
    <property type="entry name" value="ABC_transporter-like_CS"/>
</dbReference>
<dbReference type="InterPro" id="IPR003439">
    <property type="entry name" value="ABC_transporter-like_ATP-bd"/>
</dbReference>
<dbReference type="Pfam" id="PF08352">
    <property type="entry name" value="oligo_HPY"/>
    <property type="match status" value="1"/>
</dbReference>
<dbReference type="EMBL" id="PIQO01000001">
    <property type="protein sequence ID" value="PKR86516.1"/>
    <property type="molecule type" value="Genomic_DNA"/>
</dbReference>
<dbReference type="GO" id="GO:0016887">
    <property type="term" value="F:ATP hydrolysis activity"/>
    <property type="evidence" value="ECO:0007669"/>
    <property type="project" value="InterPro"/>
</dbReference>
<evidence type="ECO:0000313" key="7">
    <source>
        <dbReference type="Proteomes" id="UP000233440"/>
    </source>
</evidence>
<dbReference type="Proteomes" id="UP000233440">
    <property type="component" value="Unassembled WGS sequence"/>
</dbReference>
<evidence type="ECO:0000256" key="4">
    <source>
        <dbReference type="ARBA" id="ARBA00022840"/>
    </source>
</evidence>
<comment type="caution">
    <text evidence="6">The sequence shown here is derived from an EMBL/GenBank/DDBJ whole genome shotgun (WGS) entry which is preliminary data.</text>
</comment>
<dbReference type="InterPro" id="IPR050319">
    <property type="entry name" value="ABC_transp_ATP-bind"/>
</dbReference>
<dbReference type="GO" id="GO:0005524">
    <property type="term" value="F:ATP binding"/>
    <property type="evidence" value="ECO:0007669"/>
    <property type="project" value="UniProtKB-KW"/>
</dbReference>
<evidence type="ECO:0000313" key="6">
    <source>
        <dbReference type="EMBL" id="PKR86516.1"/>
    </source>
</evidence>
<dbReference type="Gene3D" id="3.40.50.300">
    <property type="entry name" value="P-loop containing nucleotide triphosphate hydrolases"/>
    <property type="match status" value="1"/>
</dbReference>
<proteinExistence type="inferred from homology"/>
<organism evidence="6 7">
    <name type="scientific">Heyndrickxia camelliae</name>
    <dbReference type="NCBI Taxonomy" id="1707093"/>
    <lineage>
        <taxon>Bacteria</taxon>
        <taxon>Bacillati</taxon>
        <taxon>Bacillota</taxon>
        <taxon>Bacilli</taxon>
        <taxon>Bacillales</taxon>
        <taxon>Bacillaceae</taxon>
        <taxon>Heyndrickxia</taxon>
    </lineage>
</organism>
<dbReference type="CDD" id="cd03257">
    <property type="entry name" value="ABC_NikE_OppD_transporters"/>
    <property type="match status" value="1"/>
</dbReference>
<dbReference type="GO" id="GO:0055085">
    <property type="term" value="P:transmembrane transport"/>
    <property type="evidence" value="ECO:0007669"/>
    <property type="project" value="UniProtKB-ARBA"/>
</dbReference>
<reference evidence="6 7" key="1">
    <citation type="submission" date="2017-11" db="EMBL/GenBank/DDBJ databases">
        <title>Bacillus camelliae sp. nov., isolated from pu'er tea.</title>
        <authorList>
            <person name="Niu L."/>
        </authorList>
    </citation>
    <scope>NUCLEOTIDE SEQUENCE [LARGE SCALE GENOMIC DNA]</scope>
    <source>
        <strain evidence="6 7">7578-1</strain>
    </source>
</reference>
<dbReference type="Pfam" id="PF00005">
    <property type="entry name" value="ABC_tran"/>
    <property type="match status" value="1"/>
</dbReference>
<dbReference type="FunFam" id="3.40.50.300:FF:000016">
    <property type="entry name" value="Oligopeptide ABC transporter ATP-binding component"/>
    <property type="match status" value="1"/>
</dbReference>